<accession>A0ABW5QBM0</accession>
<reference evidence="2" key="1">
    <citation type="journal article" date="2019" name="Int. J. Syst. Evol. Microbiol.">
        <title>The Global Catalogue of Microorganisms (GCM) 10K type strain sequencing project: providing services to taxonomists for standard genome sequencing and annotation.</title>
        <authorList>
            <consortium name="The Broad Institute Genomics Platform"/>
            <consortium name="The Broad Institute Genome Sequencing Center for Infectious Disease"/>
            <person name="Wu L."/>
            <person name="Ma J."/>
        </authorList>
    </citation>
    <scope>NUCLEOTIDE SEQUENCE [LARGE SCALE GENOMIC DNA]</scope>
    <source>
        <strain evidence="2">TISTR 1571</strain>
    </source>
</reference>
<gene>
    <name evidence="1" type="ORF">ACFSW4_09375</name>
</gene>
<evidence type="ECO:0000313" key="1">
    <source>
        <dbReference type="EMBL" id="MFD2639072.1"/>
    </source>
</evidence>
<dbReference type="EMBL" id="JBHUMZ010000021">
    <property type="protein sequence ID" value="MFD2639072.1"/>
    <property type="molecule type" value="Genomic_DNA"/>
</dbReference>
<comment type="caution">
    <text evidence="1">The sequence shown here is derived from an EMBL/GenBank/DDBJ whole genome shotgun (WGS) entry which is preliminary data.</text>
</comment>
<name>A0ABW5QBM0_9BACI</name>
<dbReference type="RefSeq" id="WP_054751844.1">
    <property type="nucleotide sequence ID" value="NZ_JBHUMZ010000021.1"/>
</dbReference>
<proteinExistence type="predicted"/>
<organism evidence="1 2">
    <name type="scientific">Piscibacillus salipiscarius</name>
    <dbReference type="NCBI Taxonomy" id="299480"/>
    <lineage>
        <taxon>Bacteria</taxon>
        <taxon>Bacillati</taxon>
        <taxon>Bacillota</taxon>
        <taxon>Bacilli</taxon>
        <taxon>Bacillales</taxon>
        <taxon>Bacillaceae</taxon>
        <taxon>Piscibacillus</taxon>
    </lineage>
</organism>
<dbReference type="Proteomes" id="UP001597452">
    <property type="component" value="Unassembled WGS sequence"/>
</dbReference>
<sequence length="123" mass="14340">MGLFSKLFGNEKQEEKKPDCTGRLFVLMVYKEHIGDSDEEINAWIESGDGEWVMDYKSVDQMGPTGLDDAKRDRVPVPISYEYPIYFVYDSHDEGFHNPLFYSAKEDEVAKFIEEYEASYEIE</sequence>
<protein>
    <submittedName>
        <fullName evidence="1">Uncharacterized protein</fullName>
    </submittedName>
</protein>
<evidence type="ECO:0000313" key="2">
    <source>
        <dbReference type="Proteomes" id="UP001597452"/>
    </source>
</evidence>
<keyword evidence="2" id="KW-1185">Reference proteome</keyword>